<keyword evidence="2" id="KW-0808">Transferase</keyword>
<name>A0A8I1ACC0_THEIN</name>
<dbReference type="InterPro" id="IPR013216">
    <property type="entry name" value="Methyltransf_11"/>
</dbReference>
<accession>A0A8I1ACC0</accession>
<dbReference type="Gene3D" id="3.40.50.150">
    <property type="entry name" value="Vaccinia Virus protein VP39"/>
    <property type="match status" value="1"/>
</dbReference>
<reference evidence="2 3" key="1">
    <citation type="submission" date="2020-12" db="EMBL/GenBank/DDBJ databases">
        <title>WGS of Thermoactinomyces spp.</title>
        <authorList>
            <person name="Cheng K."/>
        </authorList>
    </citation>
    <scope>NUCLEOTIDE SEQUENCE [LARGE SCALE GENOMIC DNA]</scope>
    <source>
        <strain evidence="3">CICC 10671\DSM 43846</strain>
    </source>
</reference>
<proteinExistence type="predicted"/>
<dbReference type="AlphaFoldDB" id="A0A8I1ACC0"/>
<evidence type="ECO:0000259" key="1">
    <source>
        <dbReference type="Pfam" id="PF08241"/>
    </source>
</evidence>
<dbReference type="EMBL" id="JAECVW010000003">
    <property type="protein sequence ID" value="MBH8595222.1"/>
    <property type="molecule type" value="Genomic_DNA"/>
</dbReference>
<dbReference type="RefSeq" id="WP_181731516.1">
    <property type="nucleotide sequence ID" value="NZ_JACEIR010000002.1"/>
</dbReference>
<dbReference type="PANTHER" id="PTHR43591">
    <property type="entry name" value="METHYLTRANSFERASE"/>
    <property type="match status" value="1"/>
</dbReference>
<dbReference type="GO" id="GO:0008757">
    <property type="term" value="F:S-adenosylmethionine-dependent methyltransferase activity"/>
    <property type="evidence" value="ECO:0007669"/>
    <property type="project" value="InterPro"/>
</dbReference>
<dbReference type="CDD" id="cd02440">
    <property type="entry name" value="AdoMet_MTases"/>
    <property type="match status" value="1"/>
</dbReference>
<keyword evidence="2" id="KW-0489">Methyltransferase</keyword>
<feature type="domain" description="Methyltransferase type 11" evidence="1">
    <location>
        <begin position="51"/>
        <end position="146"/>
    </location>
</feature>
<evidence type="ECO:0000313" key="2">
    <source>
        <dbReference type="EMBL" id="MBH8595222.1"/>
    </source>
</evidence>
<protein>
    <submittedName>
        <fullName evidence="2">Class I SAM-dependent methyltransferase</fullName>
    </submittedName>
</protein>
<evidence type="ECO:0000313" key="3">
    <source>
        <dbReference type="Proteomes" id="UP000633619"/>
    </source>
</evidence>
<keyword evidence="3" id="KW-1185">Reference proteome</keyword>
<organism evidence="2 3">
    <name type="scientific">Thermoactinomyces intermedius</name>
    <dbReference type="NCBI Taxonomy" id="2024"/>
    <lineage>
        <taxon>Bacteria</taxon>
        <taxon>Bacillati</taxon>
        <taxon>Bacillota</taxon>
        <taxon>Bacilli</taxon>
        <taxon>Bacillales</taxon>
        <taxon>Thermoactinomycetaceae</taxon>
        <taxon>Thermoactinomyces</taxon>
    </lineage>
</organism>
<sequence length="220" mass="25065">MIKNGRKKKDVGIYGLAAKWYDRNTRKNRLAEMREYANEVASHVGENAKILEVAPGPGYLAIELAGRGFHVTGVEISPDFVKIEKANAKKAGVFVDFKEGNASSLPCDDNFFDFVVCSAAFKNFKEPLKALNEMHRVLKQGGTALIIDMNHEATAEDIENEIKKTGMKGFDKYFVKFSFKTFLRQGAYTKEEFERLINESRFENYKIKKEGISLYVYLYK</sequence>
<gene>
    <name evidence="2" type="ORF">I8U20_07750</name>
</gene>
<dbReference type="GO" id="GO:0032259">
    <property type="term" value="P:methylation"/>
    <property type="evidence" value="ECO:0007669"/>
    <property type="project" value="UniProtKB-KW"/>
</dbReference>
<dbReference type="InterPro" id="IPR029063">
    <property type="entry name" value="SAM-dependent_MTases_sf"/>
</dbReference>
<comment type="caution">
    <text evidence="2">The sequence shown here is derived from an EMBL/GenBank/DDBJ whole genome shotgun (WGS) entry which is preliminary data.</text>
</comment>
<dbReference type="Proteomes" id="UP000633619">
    <property type="component" value="Unassembled WGS sequence"/>
</dbReference>
<dbReference type="SUPFAM" id="SSF53335">
    <property type="entry name" value="S-adenosyl-L-methionine-dependent methyltransferases"/>
    <property type="match status" value="1"/>
</dbReference>
<dbReference type="Pfam" id="PF08241">
    <property type="entry name" value="Methyltransf_11"/>
    <property type="match status" value="1"/>
</dbReference>